<dbReference type="InterPro" id="IPR029058">
    <property type="entry name" value="AB_hydrolase_fold"/>
</dbReference>
<evidence type="ECO:0000313" key="14">
    <source>
        <dbReference type="Proteomes" id="UP000032552"/>
    </source>
</evidence>
<dbReference type="InterPro" id="IPR005945">
    <property type="entry name" value="Pro_imino_pep"/>
</dbReference>
<dbReference type="GO" id="GO:0004177">
    <property type="term" value="F:aminopeptidase activity"/>
    <property type="evidence" value="ECO:0007669"/>
    <property type="project" value="UniProtKB-KW"/>
</dbReference>
<dbReference type="AlphaFoldDB" id="A0A0C9QDK5"/>
<accession>A0A0C9QDK5</accession>
<keyword evidence="8 10" id="KW-0378">Hydrolase</keyword>
<evidence type="ECO:0000256" key="1">
    <source>
        <dbReference type="ARBA" id="ARBA00001585"/>
    </source>
</evidence>
<keyword evidence="7 10" id="KW-0645">Protease</keyword>
<dbReference type="RefSeq" id="WP_045624536.1">
    <property type="nucleotide sequence ID" value="NZ_BAYM01000381.1"/>
</dbReference>
<dbReference type="Pfam" id="PF00561">
    <property type="entry name" value="Abhydrolase_1"/>
    <property type="match status" value="1"/>
</dbReference>
<dbReference type="PRINTS" id="PR00111">
    <property type="entry name" value="ABHYDROLASE"/>
</dbReference>
<evidence type="ECO:0000256" key="11">
    <source>
        <dbReference type="PIRSR" id="PIRSR005539-1"/>
    </source>
</evidence>
<evidence type="ECO:0000256" key="8">
    <source>
        <dbReference type="ARBA" id="ARBA00022801"/>
    </source>
</evidence>
<dbReference type="InterPro" id="IPR000073">
    <property type="entry name" value="AB_hydrolase_1"/>
</dbReference>
<evidence type="ECO:0000256" key="9">
    <source>
        <dbReference type="ARBA" id="ARBA00029605"/>
    </source>
</evidence>
<dbReference type="InterPro" id="IPR002410">
    <property type="entry name" value="Peptidase_S33"/>
</dbReference>
<organism evidence="13 14">
    <name type="scientific">Lacticaseibacillus paracasei NRIC 0644</name>
    <dbReference type="NCBI Taxonomy" id="1435038"/>
    <lineage>
        <taxon>Bacteria</taxon>
        <taxon>Bacillati</taxon>
        <taxon>Bacillota</taxon>
        <taxon>Bacilli</taxon>
        <taxon>Lactobacillales</taxon>
        <taxon>Lactobacillaceae</taxon>
        <taxon>Lacticaseibacillus</taxon>
    </lineage>
</organism>
<evidence type="ECO:0000256" key="2">
    <source>
        <dbReference type="ARBA" id="ARBA00004196"/>
    </source>
</evidence>
<comment type="subcellular location">
    <subcellularLocation>
        <location evidence="2">Cell envelope</location>
    </subcellularLocation>
</comment>
<evidence type="ECO:0000313" key="13">
    <source>
        <dbReference type="EMBL" id="GAN37842.1"/>
    </source>
</evidence>
<feature type="active site" description="Nucleophile" evidence="11">
    <location>
        <position position="113"/>
    </location>
</feature>
<comment type="similarity">
    <text evidence="3 10">Belongs to the peptidase S33 family.</text>
</comment>
<proteinExistence type="inferred from homology"/>
<dbReference type="NCBIfam" id="TIGR01250">
    <property type="entry name" value="pro_imino_pep_2"/>
    <property type="match status" value="1"/>
</dbReference>
<dbReference type="Gene3D" id="3.40.50.1820">
    <property type="entry name" value="alpha/beta hydrolase"/>
    <property type="match status" value="1"/>
</dbReference>
<dbReference type="GO" id="GO:0006508">
    <property type="term" value="P:proteolysis"/>
    <property type="evidence" value="ECO:0007669"/>
    <property type="project" value="UniProtKB-KW"/>
</dbReference>
<evidence type="ECO:0000259" key="12">
    <source>
        <dbReference type="Pfam" id="PF00561"/>
    </source>
</evidence>
<evidence type="ECO:0000256" key="10">
    <source>
        <dbReference type="PIRNR" id="PIRNR005539"/>
    </source>
</evidence>
<feature type="active site" description="Proton donor" evidence="11">
    <location>
        <position position="277"/>
    </location>
</feature>
<reference evidence="14" key="1">
    <citation type="submission" date="2014-05" db="EMBL/GenBank/DDBJ databases">
        <title>Whole genome sequencing of Lactobacillus casei NRIC0644.</title>
        <authorList>
            <person name="Atarashi H."/>
            <person name="Yoshida Y."/>
            <person name="Fujimura S."/>
            <person name="Tanaka N."/>
            <person name="Shiwa Y."/>
            <person name="Yoshikawa H."/>
            <person name="Okada S."/>
            <person name="Nakagawa J."/>
        </authorList>
    </citation>
    <scope>NUCLEOTIDE SEQUENCE [LARGE SCALE GENOMIC DNA]</scope>
    <source>
        <strain evidence="14">NRIC0644</strain>
    </source>
</reference>
<dbReference type="SUPFAM" id="SSF53474">
    <property type="entry name" value="alpha/beta-Hydrolases"/>
    <property type="match status" value="1"/>
</dbReference>
<gene>
    <name evidence="13" type="ORF">LC0644_2431</name>
</gene>
<feature type="active site" evidence="11">
    <location>
        <position position="250"/>
    </location>
</feature>
<protein>
    <recommendedName>
        <fullName evidence="5 10">Proline iminopeptidase</fullName>
        <shortName evidence="10">PIP</shortName>
        <ecNumber evidence="4 10">3.4.11.5</ecNumber>
    </recommendedName>
    <alternativeName>
        <fullName evidence="9 10">Prolyl aminopeptidase</fullName>
    </alternativeName>
</protein>
<evidence type="ECO:0000256" key="5">
    <source>
        <dbReference type="ARBA" id="ARBA00021843"/>
    </source>
</evidence>
<evidence type="ECO:0000256" key="7">
    <source>
        <dbReference type="ARBA" id="ARBA00022670"/>
    </source>
</evidence>
<dbReference type="GO" id="GO:0016020">
    <property type="term" value="C:membrane"/>
    <property type="evidence" value="ECO:0007669"/>
    <property type="project" value="TreeGrafter"/>
</dbReference>
<dbReference type="InterPro" id="IPR050266">
    <property type="entry name" value="AB_hydrolase_sf"/>
</dbReference>
<dbReference type="PANTHER" id="PTHR43798:SF31">
    <property type="entry name" value="AB HYDROLASE SUPERFAMILY PROTEIN YCLE"/>
    <property type="match status" value="1"/>
</dbReference>
<dbReference type="EMBL" id="BAYM01000381">
    <property type="protein sequence ID" value="GAN37842.1"/>
    <property type="molecule type" value="Genomic_DNA"/>
</dbReference>
<comment type="catalytic activity">
    <reaction evidence="1 10">
        <text>Release of N-terminal proline from a peptide.</text>
        <dbReference type="EC" id="3.4.11.5"/>
    </reaction>
</comment>
<dbReference type="PRINTS" id="PR00793">
    <property type="entry name" value="PROAMNOPTASE"/>
</dbReference>
<feature type="domain" description="AB hydrolase-1" evidence="12">
    <location>
        <begin position="31"/>
        <end position="284"/>
    </location>
</feature>
<evidence type="ECO:0000256" key="4">
    <source>
        <dbReference type="ARBA" id="ARBA00012568"/>
    </source>
</evidence>
<dbReference type="Proteomes" id="UP000032552">
    <property type="component" value="Unassembled WGS sequence"/>
</dbReference>
<comment type="caution">
    <text evidence="13">The sequence shown here is derived from an EMBL/GenBank/DDBJ whole genome shotgun (WGS) entry which is preliminary data.</text>
</comment>
<dbReference type="PANTHER" id="PTHR43798">
    <property type="entry name" value="MONOACYLGLYCEROL LIPASE"/>
    <property type="match status" value="1"/>
</dbReference>
<evidence type="ECO:0000256" key="6">
    <source>
        <dbReference type="ARBA" id="ARBA00022438"/>
    </source>
</evidence>
<evidence type="ECO:0000256" key="3">
    <source>
        <dbReference type="ARBA" id="ARBA00010088"/>
    </source>
</evidence>
<sequence length="307" mass="34953">MPKLNPDGTQFITLSSGYHLWTQTQGKGDIHLMTLHGGPGGTNEVFENFAERLAPYGVRVTRYDQLGSFYSDQPDFSDPANRQQFLNIDYYLSEVEQVRQQLGIDHFYLLGQSWGGVLAIEYALKYPEHLNGVILSSMIDNLDEYIVNINRIRKTMFSKEDVAYMQQIEQQHAFDDAKYQALVSELGEHYLHHAKDPQPRHLISTLATPVYNYFQGDNEFVMVGALKDWDRRADIHRIAVPTYLTFGGHETMPLAAAQRMAKTIPDATLHVTPNAGHGQMLDNPTDYFSHLGDWLVKTDTKTAFHSK</sequence>
<dbReference type="PIRSF" id="PIRSF005539">
    <property type="entry name" value="Pept_S33_TRI_F1"/>
    <property type="match status" value="1"/>
</dbReference>
<dbReference type="EC" id="3.4.11.5" evidence="4 10"/>
<keyword evidence="6 10" id="KW-0031">Aminopeptidase</keyword>
<dbReference type="GO" id="GO:0030313">
    <property type="term" value="C:cell envelope"/>
    <property type="evidence" value="ECO:0007669"/>
    <property type="project" value="UniProtKB-SubCell"/>
</dbReference>
<name>A0A0C9QDK5_LACPA</name>
<comment type="function">
    <text evidence="10">Releases the N-terminal proline from various substrates.</text>
</comment>